<evidence type="ECO:0000259" key="1">
    <source>
        <dbReference type="Pfam" id="PF01571"/>
    </source>
</evidence>
<protein>
    <recommendedName>
        <fullName evidence="1">GCVT N-terminal domain-containing protein</fullName>
    </recommendedName>
</protein>
<dbReference type="InterPro" id="IPR028896">
    <property type="entry name" value="GcvT/YgfZ/DmdA"/>
</dbReference>
<dbReference type="PANTHER" id="PTHR43757:SF15">
    <property type="entry name" value="PYRUVATE DEHYDROGENASE PHOSPHATASE REGULATORY SUBUNIT, MITOCHONDRIAL-LIKE"/>
    <property type="match status" value="1"/>
</dbReference>
<name>A0AAV8XY02_9CUCU</name>
<comment type="caution">
    <text evidence="2">The sequence shown here is derived from an EMBL/GenBank/DDBJ whole genome shotgun (WGS) entry which is preliminary data.</text>
</comment>
<accession>A0AAV8XY02</accession>
<dbReference type="Proteomes" id="UP001162162">
    <property type="component" value="Unassembled WGS sequence"/>
</dbReference>
<dbReference type="Pfam" id="PF01571">
    <property type="entry name" value="GCV_T"/>
    <property type="match status" value="1"/>
</dbReference>
<dbReference type="Gene3D" id="3.30.1360.120">
    <property type="entry name" value="Probable tRNA modification gtpase trme, domain 1"/>
    <property type="match status" value="1"/>
</dbReference>
<gene>
    <name evidence="2" type="ORF">NQ318_013563</name>
</gene>
<dbReference type="InterPro" id="IPR006222">
    <property type="entry name" value="GCVT_N"/>
</dbReference>
<keyword evidence="3" id="KW-1185">Reference proteome</keyword>
<reference evidence="2" key="1">
    <citation type="journal article" date="2023" name="Insect Mol. Biol.">
        <title>Genome sequencing provides insights into the evolution of gene families encoding plant cell wall-degrading enzymes in longhorned beetles.</title>
        <authorList>
            <person name="Shin N.R."/>
            <person name="Okamura Y."/>
            <person name="Kirsch R."/>
            <person name="Pauchet Y."/>
        </authorList>
    </citation>
    <scope>NUCLEOTIDE SEQUENCE</scope>
    <source>
        <strain evidence="2">AMC_N1</strain>
    </source>
</reference>
<dbReference type="PANTHER" id="PTHR43757">
    <property type="entry name" value="AMINOMETHYLTRANSFERASE"/>
    <property type="match status" value="1"/>
</dbReference>
<dbReference type="GO" id="GO:0005739">
    <property type="term" value="C:mitochondrion"/>
    <property type="evidence" value="ECO:0007669"/>
    <property type="project" value="TreeGrafter"/>
</dbReference>
<dbReference type="SUPFAM" id="SSF103025">
    <property type="entry name" value="Folate-binding domain"/>
    <property type="match status" value="1"/>
</dbReference>
<dbReference type="EMBL" id="JAPWTK010000271">
    <property type="protein sequence ID" value="KAJ8943982.1"/>
    <property type="molecule type" value="Genomic_DNA"/>
</dbReference>
<dbReference type="AlphaFoldDB" id="A0AAV8XY02"/>
<proteinExistence type="predicted"/>
<dbReference type="InterPro" id="IPR027266">
    <property type="entry name" value="TrmE/GcvT-like"/>
</dbReference>
<dbReference type="Gene3D" id="4.10.1250.10">
    <property type="entry name" value="Aminomethyltransferase fragment"/>
    <property type="match status" value="1"/>
</dbReference>
<evidence type="ECO:0000313" key="3">
    <source>
        <dbReference type="Proteomes" id="UP001162162"/>
    </source>
</evidence>
<organism evidence="2 3">
    <name type="scientific">Aromia moschata</name>
    <dbReference type="NCBI Taxonomy" id="1265417"/>
    <lineage>
        <taxon>Eukaryota</taxon>
        <taxon>Metazoa</taxon>
        <taxon>Ecdysozoa</taxon>
        <taxon>Arthropoda</taxon>
        <taxon>Hexapoda</taxon>
        <taxon>Insecta</taxon>
        <taxon>Pterygota</taxon>
        <taxon>Neoptera</taxon>
        <taxon>Endopterygota</taxon>
        <taxon>Coleoptera</taxon>
        <taxon>Polyphaga</taxon>
        <taxon>Cucujiformia</taxon>
        <taxon>Chrysomeloidea</taxon>
        <taxon>Cerambycidae</taxon>
        <taxon>Cerambycinae</taxon>
        <taxon>Callichromatini</taxon>
        <taxon>Aromia</taxon>
    </lineage>
</organism>
<sequence>MKVNVGYASDVMVMSFTHTGEPGYCLYVPSEYALHVYYKLMSVGRDYGARDVGTLTQRFMRIERFIPFWAEELTSFITPFEAGNGYIVKLDKGYGFAAEKLICLGFIEETTVIEN</sequence>
<evidence type="ECO:0000313" key="2">
    <source>
        <dbReference type="EMBL" id="KAJ8943982.1"/>
    </source>
</evidence>
<feature type="domain" description="GCVT N-terminal" evidence="1">
    <location>
        <begin position="4"/>
        <end position="92"/>
    </location>
</feature>